<dbReference type="Proteomes" id="UP001151760">
    <property type="component" value="Unassembled WGS sequence"/>
</dbReference>
<evidence type="ECO:0000313" key="3">
    <source>
        <dbReference type="Proteomes" id="UP001151760"/>
    </source>
</evidence>
<keyword evidence="3" id="KW-1185">Reference proteome</keyword>
<evidence type="ECO:0000313" key="2">
    <source>
        <dbReference type="EMBL" id="GJU00485.1"/>
    </source>
</evidence>
<dbReference type="PANTHER" id="PTHR10775">
    <property type="entry name" value="OS08G0208400 PROTEIN"/>
    <property type="match status" value="1"/>
</dbReference>
<proteinExistence type="predicted"/>
<name>A0ABQ5ILD2_9ASTR</name>
<feature type="region of interest" description="Disordered" evidence="1">
    <location>
        <begin position="20"/>
        <end position="48"/>
    </location>
</feature>
<feature type="region of interest" description="Disordered" evidence="1">
    <location>
        <begin position="417"/>
        <end position="447"/>
    </location>
</feature>
<organism evidence="2 3">
    <name type="scientific">Tanacetum coccineum</name>
    <dbReference type="NCBI Taxonomy" id="301880"/>
    <lineage>
        <taxon>Eukaryota</taxon>
        <taxon>Viridiplantae</taxon>
        <taxon>Streptophyta</taxon>
        <taxon>Embryophyta</taxon>
        <taxon>Tracheophyta</taxon>
        <taxon>Spermatophyta</taxon>
        <taxon>Magnoliopsida</taxon>
        <taxon>eudicotyledons</taxon>
        <taxon>Gunneridae</taxon>
        <taxon>Pentapetalae</taxon>
        <taxon>asterids</taxon>
        <taxon>campanulids</taxon>
        <taxon>Asterales</taxon>
        <taxon>Asteraceae</taxon>
        <taxon>Asteroideae</taxon>
        <taxon>Anthemideae</taxon>
        <taxon>Anthemidinae</taxon>
        <taxon>Tanacetum</taxon>
    </lineage>
</organism>
<protein>
    <submittedName>
        <fullName evidence="2">Uncharacterized protein</fullName>
    </submittedName>
</protein>
<dbReference type="InterPro" id="IPR004242">
    <property type="entry name" value="Transposase_21"/>
</dbReference>
<dbReference type="PANTHER" id="PTHR10775:SF185">
    <property type="entry name" value="OS08G0208400 PROTEIN"/>
    <property type="match status" value="1"/>
</dbReference>
<dbReference type="EMBL" id="BQNB010020869">
    <property type="protein sequence ID" value="GJU00485.1"/>
    <property type="molecule type" value="Genomic_DNA"/>
</dbReference>
<comment type="caution">
    <text evidence="2">The sequence shown here is derived from an EMBL/GenBank/DDBJ whole genome shotgun (WGS) entry which is preliminary data.</text>
</comment>
<feature type="region of interest" description="Disordered" evidence="1">
    <location>
        <begin position="487"/>
        <end position="523"/>
    </location>
</feature>
<reference evidence="2" key="1">
    <citation type="journal article" date="2022" name="Int. J. Mol. Sci.">
        <title>Draft Genome of Tanacetum Coccineum: Genomic Comparison of Closely Related Tanacetum-Family Plants.</title>
        <authorList>
            <person name="Yamashiro T."/>
            <person name="Shiraishi A."/>
            <person name="Nakayama K."/>
            <person name="Satake H."/>
        </authorList>
    </citation>
    <scope>NUCLEOTIDE SEQUENCE</scope>
</reference>
<feature type="compositionally biased region" description="Acidic residues" evidence="1">
    <location>
        <begin position="434"/>
        <end position="443"/>
    </location>
</feature>
<reference evidence="2" key="2">
    <citation type="submission" date="2022-01" db="EMBL/GenBank/DDBJ databases">
        <authorList>
            <person name="Yamashiro T."/>
            <person name="Shiraishi A."/>
            <person name="Satake H."/>
            <person name="Nakayama K."/>
        </authorList>
    </citation>
    <scope>NUCLEOTIDE SEQUENCE</scope>
</reference>
<feature type="compositionally biased region" description="Basic and acidic residues" evidence="1">
    <location>
        <begin position="509"/>
        <end position="523"/>
    </location>
</feature>
<accession>A0ABQ5ILD2</accession>
<dbReference type="Pfam" id="PF02992">
    <property type="entry name" value="Transposase_21"/>
    <property type="match status" value="1"/>
</dbReference>
<sequence length="547" mass="63641">MQKGFSASYDKWTSHRVCSDDDEYVSSDDEEGGEGYDNMNDADDDFDEMFDNIGQSKWGNNWKTSGESSSTRDKDLESLRRLLDDSNQDLYKGCKNYSKKALPTPSFVPKNYYEAKTRTYVTWGLRCREPRFKGKDNNVPRKVLHYFPLIPRLQRLFIDPQVACDMRWHKEKELTMITYLDIPPDALKLKHLDKVDPPFANDPRSVRLGLATDGFNSFSNLSSLHSTWPVFLVLYNLPPWKCMKDPFLLMSMLIPGPTSPGDNIDGMENPSHKKLNNVEGKDNIREWRTQVIKSRSTCQGKRRDLILPRWRWVGLEKERLLGMIIKRSRVASQAVASQSVACHRNLLMQDEEFMLKIKEFYHYSSLLPLRVVVDREQTRNQEEQYLNEHYHEYETRNSFSPPQSHGRRVRIDTNEAYQQEQQHEGDSIQTETCMSDDEDEEENIGSTSHEYETMEEAMTHPPKGIEVSDWVLLCERFASEDFQKISEKNKKNRSKNLVPPTVGTRSLARRVDEPGEKEKKSEIEQIHNGTLLKKVKGMNNEEADTSW</sequence>
<evidence type="ECO:0000256" key="1">
    <source>
        <dbReference type="SAM" id="MobiDB-lite"/>
    </source>
</evidence>
<gene>
    <name evidence="2" type="ORF">Tco_1110823</name>
</gene>